<dbReference type="SUPFAM" id="SSF52266">
    <property type="entry name" value="SGNH hydrolase"/>
    <property type="match status" value="1"/>
</dbReference>
<comment type="caution">
    <text evidence="2">The sequence shown here is derived from an EMBL/GenBank/DDBJ whole genome shotgun (WGS) entry which is preliminary data.</text>
</comment>
<dbReference type="EC" id="3.1.-.-" evidence="2"/>
<dbReference type="InterPro" id="IPR045136">
    <property type="entry name" value="Iah1-like"/>
</dbReference>
<feature type="domain" description="SGNH hydrolase-type esterase" evidence="1">
    <location>
        <begin position="13"/>
        <end position="202"/>
    </location>
</feature>
<evidence type="ECO:0000259" key="1">
    <source>
        <dbReference type="Pfam" id="PF13472"/>
    </source>
</evidence>
<evidence type="ECO:0000313" key="3">
    <source>
        <dbReference type="Proteomes" id="UP001224775"/>
    </source>
</evidence>
<evidence type="ECO:0000313" key="2">
    <source>
        <dbReference type="EMBL" id="KAK1734621.1"/>
    </source>
</evidence>
<dbReference type="InterPro" id="IPR036514">
    <property type="entry name" value="SGNH_hydro_sf"/>
</dbReference>
<dbReference type="Gene3D" id="3.40.50.1110">
    <property type="entry name" value="SGNH hydrolase"/>
    <property type="match status" value="1"/>
</dbReference>
<proteinExistence type="predicted"/>
<dbReference type="Pfam" id="PF13472">
    <property type="entry name" value="Lipase_GDSL_2"/>
    <property type="match status" value="1"/>
</dbReference>
<dbReference type="InterPro" id="IPR013830">
    <property type="entry name" value="SGNH_hydro"/>
</dbReference>
<organism evidence="2 3">
    <name type="scientific">Skeletonema marinoi</name>
    <dbReference type="NCBI Taxonomy" id="267567"/>
    <lineage>
        <taxon>Eukaryota</taxon>
        <taxon>Sar</taxon>
        <taxon>Stramenopiles</taxon>
        <taxon>Ochrophyta</taxon>
        <taxon>Bacillariophyta</taxon>
        <taxon>Coscinodiscophyceae</taxon>
        <taxon>Thalassiosirophycidae</taxon>
        <taxon>Thalassiosirales</taxon>
        <taxon>Skeletonemataceae</taxon>
        <taxon>Skeletonema</taxon>
        <taxon>Skeletonema marinoi-dohrnii complex</taxon>
    </lineage>
</organism>
<accession>A0AAD9D5A7</accession>
<keyword evidence="3" id="KW-1185">Reference proteome</keyword>
<dbReference type="Proteomes" id="UP001224775">
    <property type="component" value="Unassembled WGS sequence"/>
</dbReference>
<gene>
    <name evidence="2" type="ORF">QTG54_014494</name>
</gene>
<protein>
    <submittedName>
        <fullName evidence="2">Isoamyl acetate-hydrolyzing esterase-like protein</fullName>
        <ecNumber evidence="2">3.1.-.-</ecNumber>
    </submittedName>
</protein>
<dbReference type="PANTHER" id="PTHR14209:SF19">
    <property type="entry name" value="ISOAMYL ACETATE-HYDROLYZING ESTERASE 1 HOMOLOG"/>
    <property type="match status" value="1"/>
</dbReference>
<dbReference type="PANTHER" id="PTHR14209">
    <property type="entry name" value="ISOAMYL ACETATE-HYDROLYZING ESTERASE 1"/>
    <property type="match status" value="1"/>
</dbReference>
<reference evidence="2" key="1">
    <citation type="submission" date="2023-06" db="EMBL/GenBank/DDBJ databases">
        <title>Survivors Of The Sea: Transcriptome response of Skeletonema marinoi to long-term dormancy.</title>
        <authorList>
            <person name="Pinder M.I.M."/>
            <person name="Kourtchenko O."/>
            <person name="Robertson E.K."/>
            <person name="Larsson T."/>
            <person name="Maumus F."/>
            <person name="Osuna-Cruz C.M."/>
            <person name="Vancaester E."/>
            <person name="Stenow R."/>
            <person name="Vandepoele K."/>
            <person name="Ploug H."/>
            <person name="Bruchert V."/>
            <person name="Godhe A."/>
            <person name="Topel M."/>
        </authorList>
    </citation>
    <scope>NUCLEOTIDE SEQUENCE</scope>
    <source>
        <strain evidence="2">R05AC</strain>
    </source>
</reference>
<dbReference type="AlphaFoldDB" id="A0AAD9D5A7"/>
<name>A0AAD9D5A7_9STRA</name>
<dbReference type="EMBL" id="JATAAI010000037">
    <property type="protein sequence ID" value="KAK1734621.1"/>
    <property type="molecule type" value="Genomic_DNA"/>
</dbReference>
<dbReference type="CDD" id="cd01838">
    <property type="entry name" value="Isoamyl_acetate_hydrolase_like"/>
    <property type="match status" value="1"/>
</dbReference>
<dbReference type="GO" id="GO:0016787">
    <property type="term" value="F:hydrolase activity"/>
    <property type="evidence" value="ECO:0007669"/>
    <property type="project" value="UniProtKB-KW"/>
</dbReference>
<keyword evidence="2" id="KW-0378">Hydrolase</keyword>
<sequence>MSSTNTKRGKIILFGDSITQMSFSAADCGWGAWIADRYQRRADVLNRGFSGYNSDWFLKFAATDEGQADLFDHDNVKIVTVFFGANDASDLTLNPRHHVPLERYKSNMKEIASLARGNFGEDINIIFIAPPPKDKYKDKATGKLERTLELSGQYAKALTEVAKELELPCLDVWSKMQDSSSSTKPWQEYLSDGLHLSAAGNKFVGEALIDLIDDLLPELAVTPCTYTGNINSSSRSSISMRRIAPWHDEIDHSNPEKSFRNLSLE</sequence>